<dbReference type="GeneID" id="64665629"/>
<keyword evidence="1" id="KW-0472">Membrane</keyword>
<feature type="transmembrane region" description="Helical" evidence="1">
    <location>
        <begin position="45"/>
        <end position="65"/>
    </location>
</feature>
<reference evidence="2" key="1">
    <citation type="journal article" date="2020" name="New Phytol.">
        <title>Comparative genomics reveals dynamic genome evolution in host specialist ectomycorrhizal fungi.</title>
        <authorList>
            <person name="Lofgren L.A."/>
            <person name="Nguyen N.H."/>
            <person name="Vilgalys R."/>
            <person name="Ruytinx J."/>
            <person name="Liao H.L."/>
            <person name="Branco S."/>
            <person name="Kuo A."/>
            <person name="LaButti K."/>
            <person name="Lipzen A."/>
            <person name="Andreopoulos W."/>
            <person name="Pangilinan J."/>
            <person name="Riley R."/>
            <person name="Hundley H."/>
            <person name="Na H."/>
            <person name="Barry K."/>
            <person name="Grigoriev I.V."/>
            <person name="Stajich J.E."/>
            <person name="Kennedy P.G."/>
        </authorList>
    </citation>
    <scope>NUCLEOTIDE SEQUENCE</scope>
    <source>
        <strain evidence="2">FC203</strain>
    </source>
</reference>
<organism evidence="2 3">
    <name type="scientific">Suillus fuscotomentosus</name>
    <dbReference type="NCBI Taxonomy" id="1912939"/>
    <lineage>
        <taxon>Eukaryota</taxon>
        <taxon>Fungi</taxon>
        <taxon>Dikarya</taxon>
        <taxon>Basidiomycota</taxon>
        <taxon>Agaricomycotina</taxon>
        <taxon>Agaricomycetes</taxon>
        <taxon>Agaricomycetidae</taxon>
        <taxon>Boletales</taxon>
        <taxon>Suillineae</taxon>
        <taxon>Suillaceae</taxon>
        <taxon>Suillus</taxon>
    </lineage>
</organism>
<evidence type="ECO:0000313" key="2">
    <source>
        <dbReference type="EMBL" id="KAG1886369.1"/>
    </source>
</evidence>
<dbReference type="Proteomes" id="UP001195769">
    <property type="component" value="Unassembled WGS sequence"/>
</dbReference>
<comment type="caution">
    <text evidence="2">The sequence shown here is derived from an EMBL/GenBank/DDBJ whole genome shotgun (WGS) entry which is preliminary data.</text>
</comment>
<dbReference type="EMBL" id="JABBWK010000272">
    <property type="protein sequence ID" value="KAG1886369.1"/>
    <property type="molecule type" value="Genomic_DNA"/>
</dbReference>
<keyword evidence="3" id="KW-1185">Reference proteome</keyword>
<dbReference type="AlphaFoldDB" id="A0AAD4DNG4"/>
<gene>
    <name evidence="2" type="ORF">F5891DRAFT_317404</name>
</gene>
<keyword evidence="1" id="KW-1133">Transmembrane helix</keyword>
<feature type="transmembrane region" description="Helical" evidence="1">
    <location>
        <begin position="21"/>
        <end position="39"/>
    </location>
</feature>
<name>A0AAD4DNG4_9AGAM</name>
<sequence>MDRRTMLKRSKSKVRVGSCMVWDLGMFLLAPSYACILIIVRSTGINHATIFCVLQVTCPIYRHFLVERKFHCRLQYLYARLILHRCESRDTTYYAEKKFLPCRPAKPRTVVSGRGRD</sequence>
<evidence type="ECO:0000313" key="3">
    <source>
        <dbReference type="Proteomes" id="UP001195769"/>
    </source>
</evidence>
<dbReference type="RefSeq" id="XP_041216581.1">
    <property type="nucleotide sequence ID" value="XM_041371331.1"/>
</dbReference>
<protein>
    <submittedName>
        <fullName evidence="2">Uncharacterized protein</fullName>
    </submittedName>
</protein>
<keyword evidence="1" id="KW-0812">Transmembrane</keyword>
<accession>A0AAD4DNG4</accession>
<evidence type="ECO:0000256" key="1">
    <source>
        <dbReference type="SAM" id="Phobius"/>
    </source>
</evidence>
<proteinExistence type="predicted"/>